<evidence type="ECO:0000256" key="1">
    <source>
        <dbReference type="ARBA" id="ARBA00000900"/>
    </source>
</evidence>
<sequence>MGAGAGNTSSQAMEHAKRCRDEGNERFQRQKYAAAIESYTEAICHAPKWDILYTNRALCHKKRNDWLKVREDSLKAIELNNEALKAHYLYGVAELELGEGTRSASEHLSKALELARERNDSTKDDIWRNLARAKHTIWKSEAAVRKRKQDRLRSRLQRLMQQELSSAAATDPSAAAEVEEDIATMENMFARCKKDDEPGDLPSAYVCRLTMDVFRDPVITPSGLSYERSVVTEHLHKVGAFDPVTREPVNASQLVTNIDLRSATHQYLDDHPWAWAECM</sequence>
<keyword evidence="4" id="KW-0677">Repeat</keyword>
<dbReference type="UniPathway" id="UPA00143"/>
<dbReference type="PROSITE" id="PS51698">
    <property type="entry name" value="U_BOX"/>
    <property type="match status" value="1"/>
</dbReference>
<keyword evidence="5" id="KW-0833">Ubl conjugation pathway</keyword>
<dbReference type="InterPro" id="IPR011990">
    <property type="entry name" value="TPR-like_helical_dom_sf"/>
</dbReference>
<feature type="region of interest" description="Disordered" evidence="9">
    <location>
        <begin position="1"/>
        <end position="21"/>
    </location>
</feature>
<dbReference type="Gene3D" id="1.25.40.10">
    <property type="entry name" value="Tetratricopeptide repeat domain"/>
    <property type="match status" value="1"/>
</dbReference>
<dbReference type="PANTHER" id="PTHR46803:SF2">
    <property type="entry name" value="E3 UBIQUITIN-PROTEIN LIGASE CHIP"/>
    <property type="match status" value="1"/>
</dbReference>
<evidence type="ECO:0000256" key="6">
    <source>
        <dbReference type="ARBA" id="ARBA00022803"/>
    </source>
</evidence>
<dbReference type="Pfam" id="PF04564">
    <property type="entry name" value="U-box"/>
    <property type="match status" value="1"/>
</dbReference>
<dbReference type="GO" id="GO:0000209">
    <property type="term" value="P:protein polyubiquitination"/>
    <property type="evidence" value="ECO:0007669"/>
    <property type="project" value="TreeGrafter"/>
</dbReference>
<dbReference type="GO" id="GO:0043161">
    <property type="term" value="P:proteasome-mediated ubiquitin-dependent protein catabolic process"/>
    <property type="evidence" value="ECO:0007669"/>
    <property type="project" value="TreeGrafter"/>
</dbReference>
<keyword evidence="6" id="KW-0802">TPR repeat</keyword>
<dbReference type="InterPro" id="IPR003613">
    <property type="entry name" value="Ubox_domain"/>
</dbReference>
<feature type="compositionally biased region" description="Polar residues" evidence="9">
    <location>
        <begin position="1"/>
        <end position="12"/>
    </location>
</feature>
<dbReference type="InterPro" id="IPR013083">
    <property type="entry name" value="Znf_RING/FYVE/PHD"/>
</dbReference>
<accession>A0A061S2B4</accession>
<evidence type="ECO:0000256" key="9">
    <source>
        <dbReference type="SAM" id="MobiDB-lite"/>
    </source>
</evidence>
<name>A0A061S2B4_9CHLO</name>
<evidence type="ECO:0000256" key="2">
    <source>
        <dbReference type="ARBA" id="ARBA00012483"/>
    </source>
</evidence>
<dbReference type="GO" id="GO:0006515">
    <property type="term" value="P:protein quality control for misfolded or incompletely synthesized proteins"/>
    <property type="evidence" value="ECO:0007669"/>
    <property type="project" value="TreeGrafter"/>
</dbReference>
<dbReference type="GO" id="GO:0051087">
    <property type="term" value="F:protein-folding chaperone binding"/>
    <property type="evidence" value="ECO:0007669"/>
    <property type="project" value="TreeGrafter"/>
</dbReference>
<evidence type="ECO:0000313" key="11">
    <source>
        <dbReference type="EMBL" id="JAC79312.1"/>
    </source>
</evidence>
<protein>
    <recommendedName>
        <fullName evidence="7">E3 ubiquitin-protein ligase CHIP</fullName>
        <ecNumber evidence="2">2.3.2.27</ecNumber>
    </recommendedName>
    <alternativeName>
        <fullName evidence="8">RING-type E3 ubiquitin transferase CHIP</fullName>
    </alternativeName>
</protein>
<evidence type="ECO:0000256" key="8">
    <source>
        <dbReference type="ARBA" id="ARBA00044543"/>
    </source>
</evidence>
<dbReference type="EC" id="2.3.2.27" evidence="2"/>
<dbReference type="CDD" id="cd16654">
    <property type="entry name" value="RING-Ubox_CHIP"/>
    <property type="match status" value="1"/>
</dbReference>
<reference evidence="11" key="1">
    <citation type="submission" date="2014-05" db="EMBL/GenBank/DDBJ databases">
        <title>The transcriptome of the halophilic microalga Tetraselmis sp. GSL018 isolated from the Great Salt Lake, Utah.</title>
        <authorList>
            <person name="Jinkerson R.E."/>
            <person name="D'Adamo S."/>
            <person name="Posewitz M.C."/>
        </authorList>
    </citation>
    <scope>NUCLEOTIDE SEQUENCE</scope>
    <source>
        <strain evidence="11">GSL018</strain>
    </source>
</reference>
<dbReference type="SUPFAM" id="SSF57850">
    <property type="entry name" value="RING/U-box"/>
    <property type="match status" value="1"/>
</dbReference>
<dbReference type="SMART" id="SM00504">
    <property type="entry name" value="Ubox"/>
    <property type="match status" value="1"/>
</dbReference>
<comment type="catalytic activity">
    <reaction evidence="1">
        <text>S-ubiquitinyl-[E2 ubiquitin-conjugating enzyme]-L-cysteine + [acceptor protein]-L-lysine = [E2 ubiquitin-conjugating enzyme]-L-cysteine + N(6)-ubiquitinyl-[acceptor protein]-L-lysine.</text>
        <dbReference type="EC" id="2.3.2.27"/>
    </reaction>
</comment>
<dbReference type="GO" id="GO:0071218">
    <property type="term" value="P:cellular response to misfolded protein"/>
    <property type="evidence" value="ECO:0007669"/>
    <property type="project" value="TreeGrafter"/>
</dbReference>
<feature type="domain" description="U-box" evidence="10">
    <location>
        <begin position="200"/>
        <end position="274"/>
    </location>
</feature>
<dbReference type="PANTHER" id="PTHR46803">
    <property type="entry name" value="E3 UBIQUITIN-PROTEIN LIGASE CHIP"/>
    <property type="match status" value="1"/>
</dbReference>
<dbReference type="GO" id="GO:0005737">
    <property type="term" value="C:cytoplasm"/>
    <property type="evidence" value="ECO:0007669"/>
    <property type="project" value="TreeGrafter"/>
</dbReference>
<gene>
    <name evidence="11" type="primary">CHIP</name>
    <name evidence="11" type="ORF">TSPGSL018_13026</name>
</gene>
<evidence type="ECO:0000256" key="3">
    <source>
        <dbReference type="ARBA" id="ARBA00022679"/>
    </source>
</evidence>
<organism evidence="11">
    <name type="scientific">Tetraselmis sp. GSL018</name>
    <dbReference type="NCBI Taxonomy" id="582737"/>
    <lineage>
        <taxon>Eukaryota</taxon>
        <taxon>Viridiplantae</taxon>
        <taxon>Chlorophyta</taxon>
        <taxon>core chlorophytes</taxon>
        <taxon>Chlorodendrophyceae</taxon>
        <taxon>Chlorodendrales</taxon>
        <taxon>Chlorodendraceae</taxon>
        <taxon>Tetraselmis</taxon>
    </lineage>
</organism>
<dbReference type="InterPro" id="IPR045202">
    <property type="entry name" value="CHIP_RING-Ubox"/>
</dbReference>
<keyword evidence="3" id="KW-0808">Transferase</keyword>
<proteinExistence type="predicted"/>
<dbReference type="SUPFAM" id="SSF48452">
    <property type="entry name" value="TPR-like"/>
    <property type="match status" value="1"/>
</dbReference>
<dbReference type="Gene3D" id="3.30.40.10">
    <property type="entry name" value="Zinc/RING finger domain, C3HC4 (zinc finger)"/>
    <property type="match status" value="1"/>
</dbReference>
<evidence type="ECO:0000256" key="5">
    <source>
        <dbReference type="ARBA" id="ARBA00022786"/>
    </source>
</evidence>
<dbReference type="AlphaFoldDB" id="A0A061S2B4"/>
<evidence type="ECO:0000256" key="4">
    <source>
        <dbReference type="ARBA" id="ARBA00022737"/>
    </source>
</evidence>
<dbReference type="EMBL" id="GBEZ01006058">
    <property type="protein sequence ID" value="JAC79312.1"/>
    <property type="molecule type" value="Transcribed_RNA"/>
</dbReference>
<dbReference type="GO" id="GO:0061630">
    <property type="term" value="F:ubiquitin protein ligase activity"/>
    <property type="evidence" value="ECO:0007669"/>
    <property type="project" value="UniProtKB-EC"/>
</dbReference>
<dbReference type="GO" id="GO:0045862">
    <property type="term" value="P:positive regulation of proteolysis"/>
    <property type="evidence" value="ECO:0007669"/>
    <property type="project" value="TreeGrafter"/>
</dbReference>
<evidence type="ECO:0000259" key="10">
    <source>
        <dbReference type="PROSITE" id="PS51698"/>
    </source>
</evidence>
<evidence type="ECO:0000256" key="7">
    <source>
        <dbReference type="ARBA" id="ARBA00044534"/>
    </source>
</evidence>